<dbReference type="InterPro" id="IPR010621">
    <property type="entry name" value="DUF1214"/>
</dbReference>
<feature type="domain" description="DUF1214" evidence="1">
    <location>
        <begin position="287"/>
        <end position="356"/>
    </location>
</feature>
<organism evidence="2">
    <name type="scientific">freshwater metagenome</name>
    <dbReference type="NCBI Taxonomy" id="449393"/>
    <lineage>
        <taxon>unclassified sequences</taxon>
        <taxon>metagenomes</taxon>
        <taxon>ecological metagenomes</taxon>
    </lineage>
</organism>
<name>A0A6J6IF37_9ZZZZ</name>
<sequence>MTIDSSASALADLATLVADINSDAEHPRWNFVDDLDRASYREFAMHSLQHALQFWLEADPLRPRFHRWFSPNKKLLGDNPDTVYYGTVIDPTRRYRIRGNIADACYTSFTVEVGTAGGTMSQKLGHTLNDDQFDVDAAGNFELIASAEGDGPNWLRLDPEAGSITTRHYFEWKRCAALDPNLHVPLSIEPLDDPGPPPVPDDPAVAANIRRVITFLRSVTVNWGHTPMPPGAIPWVSAEPNAFTNPPAHDGNLAIGYAATDNIYRSARWALEPDEALEIRGVWPRCRFANIVLFNNHMQTLPYDRRQVSLNRVQTQVDADGSFRMVLAHTDPGVPNWLDTRGLHHGTMFWRFLLPEEELAQIETRVVKFSDLS</sequence>
<gene>
    <name evidence="2" type="ORF">UFOPK1835_01977</name>
</gene>
<dbReference type="Pfam" id="PF06742">
    <property type="entry name" value="DUF1214"/>
    <property type="match status" value="1"/>
</dbReference>
<proteinExistence type="predicted"/>
<protein>
    <submittedName>
        <fullName evidence="2">Unannotated protein</fullName>
    </submittedName>
</protein>
<evidence type="ECO:0000313" key="2">
    <source>
        <dbReference type="EMBL" id="CAB4623467.1"/>
    </source>
</evidence>
<dbReference type="EMBL" id="CAEZUP010000123">
    <property type="protein sequence ID" value="CAB4623467.1"/>
    <property type="molecule type" value="Genomic_DNA"/>
</dbReference>
<evidence type="ECO:0000259" key="1">
    <source>
        <dbReference type="Pfam" id="PF06742"/>
    </source>
</evidence>
<dbReference type="AlphaFoldDB" id="A0A6J6IF37"/>
<accession>A0A6J6IF37</accession>
<reference evidence="2" key="1">
    <citation type="submission" date="2020-05" db="EMBL/GenBank/DDBJ databases">
        <authorList>
            <person name="Chiriac C."/>
            <person name="Salcher M."/>
            <person name="Ghai R."/>
            <person name="Kavagutti S V."/>
        </authorList>
    </citation>
    <scope>NUCLEOTIDE SEQUENCE</scope>
</reference>